<dbReference type="WBParaSite" id="HPBE_0002519501-mRNA-1">
    <property type="protein sequence ID" value="HPBE_0002519501-mRNA-1"/>
    <property type="gene ID" value="HPBE_0002519501"/>
</dbReference>
<evidence type="ECO:0000313" key="4">
    <source>
        <dbReference type="WBParaSite" id="HPBE_0002519501-mRNA-1"/>
    </source>
</evidence>
<dbReference type="AlphaFoldDB" id="A0A183GR75"/>
<accession>A0A3P8HTX4</accession>
<accession>A0A183GR75</accession>
<dbReference type="Proteomes" id="UP000050761">
    <property type="component" value="Unassembled WGS sequence"/>
</dbReference>
<name>A0A183GR75_HELPZ</name>
<feature type="region of interest" description="Disordered" evidence="1">
    <location>
        <begin position="71"/>
        <end position="94"/>
    </location>
</feature>
<protein>
    <submittedName>
        <fullName evidence="4">CCHC-type domain-containing protein</fullName>
    </submittedName>
</protein>
<evidence type="ECO:0000313" key="2">
    <source>
        <dbReference type="EMBL" id="VDP49629.1"/>
    </source>
</evidence>
<keyword evidence="3" id="KW-1185">Reference proteome</keyword>
<dbReference type="OrthoDB" id="6020750at2759"/>
<reference evidence="4" key="2">
    <citation type="submission" date="2019-09" db="UniProtKB">
        <authorList>
            <consortium name="WormBaseParasite"/>
        </authorList>
    </citation>
    <scope>IDENTIFICATION</scope>
</reference>
<organism evidence="3 4">
    <name type="scientific">Heligmosomoides polygyrus</name>
    <name type="common">Parasitic roundworm</name>
    <dbReference type="NCBI Taxonomy" id="6339"/>
    <lineage>
        <taxon>Eukaryota</taxon>
        <taxon>Metazoa</taxon>
        <taxon>Ecdysozoa</taxon>
        <taxon>Nematoda</taxon>
        <taxon>Chromadorea</taxon>
        <taxon>Rhabditida</taxon>
        <taxon>Rhabditina</taxon>
        <taxon>Rhabditomorpha</taxon>
        <taxon>Strongyloidea</taxon>
        <taxon>Heligmosomidae</taxon>
        <taxon>Heligmosomoides</taxon>
    </lineage>
</organism>
<proteinExistence type="predicted"/>
<reference evidence="2 3" key="1">
    <citation type="submission" date="2018-11" db="EMBL/GenBank/DDBJ databases">
        <authorList>
            <consortium name="Pathogen Informatics"/>
        </authorList>
    </citation>
    <scope>NUCLEOTIDE SEQUENCE [LARGE SCALE GENOMIC DNA]</scope>
</reference>
<dbReference type="EMBL" id="UZAH01037496">
    <property type="protein sequence ID" value="VDP49629.1"/>
    <property type="molecule type" value="Genomic_DNA"/>
</dbReference>
<evidence type="ECO:0000256" key="1">
    <source>
        <dbReference type="SAM" id="MobiDB-lite"/>
    </source>
</evidence>
<gene>
    <name evidence="2" type="ORF">HPBE_LOCUS25194</name>
</gene>
<evidence type="ECO:0000313" key="3">
    <source>
        <dbReference type="Proteomes" id="UP000050761"/>
    </source>
</evidence>
<sequence length="187" mass="20539">MLRREYNRGLSQLAEKFNPKSTCVFCNVEAQKDGHSSGRCPNYSDAVARGIVALLAKTAGYPTISCSAQAEDKEAIRQRDGNSEHHQMPSPNDRYRSDAKPILLFELAAGSIVDSDDGHLSMPRLLVGRYSSTSIPTALTTFAEQTRSSSLCFCTYPHKPTEPHTISLVTFDDIQVVVVCNHSCSMP</sequence>